<organism evidence="11">
    <name type="scientific">marine sediment metagenome</name>
    <dbReference type="NCBI Taxonomy" id="412755"/>
    <lineage>
        <taxon>unclassified sequences</taxon>
        <taxon>metagenomes</taxon>
        <taxon>ecological metagenomes</taxon>
    </lineage>
</organism>
<dbReference type="InterPro" id="IPR024088">
    <property type="entry name" value="Tyr-tRNA-ligase_bac-type"/>
</dbReference>
<sequence>LTSRFTVARMLERDDFKKRFKSNTPIAIMEFLYPIMQAYDSIAIEADVELGGTDQRFNLLMGRELQKELSQKPQIAITMPILVGTGGIEKMSKSLGNYIGVDESPQEIFGKVMSIPDNIMIDYFRLVTTLNSKEIREIEDNIKKEKLNPSIAKRKLAKIIIENLYTKNDALEAEENFDLIFKKKGIPDKVEEFVINDDIIINGKVKLVNAMTASSLTSSNSEARRLINQGAVRLDGTKIINPEFELEAKGEFRP</sequence>
<dbReference type="GO" id="GO:0005829">
    <property type="term" value="C:cytosol"/>
    <property type="evidence" value="ECO:0007669"/>
    <property type="project" value="TreeGrafter"/>
</dbReference>
<dbReference type="EMBL" id="BARV01031178">
    <property type="protein sequence ID" value="GAI34766.1"/>
    <property type="molecule type" value="Genomic_DNA"/>
</dbReference>
<comment type="catalytic activity">
    <reaction evidence="9">
        <text>tRNA(Tyr) + L-tyrosine + ATP = L-tyrosyl-tRNA(Tyr) + AMP + diphosphate + H(+)</text>
        <dbReference type="Rhea" id="RHEA:10220"/>
        <dbReference type="Rhea" id="RHEA-COMP:9706"/>
        <dbReference type="Rhea" id="RHEA-COMP:9707"/>
        <dbReference type="ChEBI" id="CHEBI:15378"/>
        <dbReference type="ChEBI" id="CHEBI:30616"/>
        <dbReference type="ChEBI" id="CHEBI:33019"/>
        <dbReference type="ChEBI" id="CHEBI:58315"/>
        <dbReference type="ChEBI" id="CHEBI:78442"/>
        <dbReference type="ChEBI" id="CHEBI:78536"/>
        <dbReference type="ChEBI" id="CHEBI:456215"/>
        <dbReference type="EC" id="6.1.1.1"/>
    </reaction>
</comment>
<dbReference type="InterPro" id="IPR002307">
    <property type="entry name" value="Tyr-tRNA-ligase"/>
</dbReference>
<evidence type="ECO:0000256" key="8">
    <source>
        <dbReference type="ARBA" id="ARBA00033323"/>
    </source>
</evidence>
<feature type="domain" description="Tyrosine--tRNA ligase SYY-like C-terminal" evidence="10">
    <location>
        <begin position="203"/>
        <end position="251"/>
    </location>
</feature>
<keyword evidence="6" id="KW-0648">Protein biosynthesis</keyword>
<evidence type="ECO:0000256" key="5">
    <source>
        <dbReference type="ARBA" id="ARBA00022884"/>
    </source>
</evidence>
<evidence type="ECO:0000259" key="10">
    <source>
        <dbReference type="Pfam" id="PF22421"/>
    </source>
</evidence>
<reference evidence="11" key="1">
    <citation type="journal article" date="2014" name="Front. Microbiol.">
        <title>High frequency of phylogenetically diverse reductive dehalogenase-homologous genes in deep subseafloor sedimentary metagenomes.</title>
        <authorList>
            <person name="Kawai M."/>
            <person name="Futagami T."/>
            <person name="Toyoda A."/>
            <person name="Takaki Y."/>
            <person name="Nishi S."/>
            <person name="Hori S."/>
            <person name="Arai W."/>
            <person name="Tsubouchi T."/>
            <person name="Morono Y."/>
            <person name="Uchiyama I."/>
            <person name="Ito T."/>
            <person name="Fujiyama A."/>
            <person name="Inagaki F."/>
            <person name="Takami H."/>
        </authorList>
    </citation>
    <scope>NUCLEOTIDE SEQUENCE</scope>
    <source>
        <strain evidence="11">Expedition CK06-06</strain>
    </source>
</reference>
<evidence type="ECO:0000256" key="2">
    <source>
        <dbReference type="ARBA" id="ARBA00022598"/>
    </source>
</evidence>
<proteinExistence type="predicted"/>
<dbReference type="PRINTS" id="PR01040">
    <property type="entry name" value="TRNASYNTHTYR"/>
</dbReference>
<dbReference type="InterPro" id="IPR036986">
    <property type="entry name" value="S4_RNA-bd_sf"/>
</dbReference>
<evidence type="ECO:0000256" key="9">
    <source>
        <dbReference type="ARBA" id="ARBA00048248"/>
    </source>
</evidence>
<evidence type="ECO:0000256" key="4">
    <source>
        <dbReference type="ARBA" id="ARBA00022840"/>
    </source>
</evidence>
<dbReference type="Gene3D" id="3.40.50.620">
    <property type="entry name" value="HUPs"/>
    <property type="match status" value="1"/>
</dbReference>
<keyword evidence="4" id="KW-0067">ATP-binding</keyword>
<evidence type="ECO:0000256" key="6">
    <source>
        <dbReference type="ARBA" id="ARBA00022917"/>
    </source>
</evidence>
<evidence type="ECO:0000313" key="11">
    <source>
        <dbReference type="EMBL" id="GAI34766.1"/>
    </source>
</evidence>
<feature type="non-terminal residue" evidence="11">
    <location>
        <position position="1"/>
    </location>
</feature>
<dbReference type="EC" id="6.1.1.1" evidence="1"/>
<name>X1NX17_9ZZZZ</name>
<dbReference type="GO" id="GO:0005524">
    <property type="term" value="F:ATP binding"/>
    <property type="evidence" value="ECO:0007669"/>
    <property type="project" value="UniProtKB-KW"/>
</dbReference>
<dbReference type="Pfam" id="PF00579">
    <property type="entry name" value="tRNA-synt_1b"/>
    <property type="match status" value="1"/>
</dbReference>
<accession>X1NX17</accession>
<dbReference type="PROSITE" id="PS50889">
    <property type="entry name" value="S4"/>
    <property type="match status" value="1"/>
</dbReference>
<dbReference type="CDD" id="cd00165">
    <property type="entry name" value="S4"/>
    <property type="match status" value="1"/>
</dbReference>
<dbReference type="PANTHER" id="PTHR11766:SF1">
    <property type="entry name" value="TYROSINE--TRNA LIGASE"/>
    <property type="match status" value="1"/>
</dbReference>
<comment type="caution">
    <text evidence="11">The sequence shown here is derived from an EMBL/GenBank/DDBJ whole genome shotgun (WGS) entry which is preliminary data.</text>
</comment>
<dbReference type="InterPro" id="IPR002305">
    <property type="entry name" value="aa-tRNA-synth_Ic"/>
</dbReference>
<dbReference type="Gene3D" id="1.10.240.10">
    <property type="entry name" value="Tyrosyl-Transfer RNA Synthetase"/>
    <property type="match status" value="1"/>
</dbReference>
<keyword evidence="2" id="KW-0436">Ligase</keyword>
<keyword evidence="3" id="KW-0547">Nucleotide-binding</keyword>
<keyword evidence="5" id="KW-0694">RNA-binding</keyword>
<dbReference type="Pfam" id="PF22421">
    <property type="entry name" value="SYY_C-terminal"/>
    <property type="match status" value="1"/>
</dbReference>
<protein>
    <recommendedName>
        <fullName evidence="1">tyrosine--tRNA ligase</fullName>
        <ecNumber evidence="1">6.1.1.1</ecNumber>
    </recommendedName>
    <alternativeName>
        <fullName evidence="8">Tyrosyl-tRNA synthetase</fullName>
    </alternativeName>
</protein>
<dbReference type="NCBIfam" id="TIGR00234">
    <property type="entry name" value="tyrS"/>
    <property type="match status" value="1"/>
</dbReference>
<dbReference type="PANTHER" id="PTHR11766">
    <property type="entry name" value="TYROSYL-TRNA SYNTHETASE"/>
    <property type="match status" value="1"/>
</dbReference>
<evidence type="ECO:0000256" key="3">
    <source>
        <dbReference type="ARBA" id="ARBA00022741"/>
    </source>
</evidence>
<gene>
    <name evidence="11" type="ORF">S06H3_49379</name>
</gene>
<feature type="non-terminal residue" evidence="11">
    <location>
        <position position="254"/>
    </location>
</feature>
<keyword evidence="7" id="KW-0030">Aminoacyl-tRNA synthetase</keyword>
<dbReference type="InterPro" id="IPR014729">
    <property type="entry name" value="Rossmann-like_a/b/a_fold"/>
</dbReference>
<evidence type="ECO:0000256" key="7">
    <source>
        <dbReference type="ARBA" id="ARBA00023146"/>
    </source>
</evidence>
<dbReference type="Gene3D" id="3.10.290.10">
    <property type="entry name" value="RNA-binding S4 domain"/>
    <property type="match status" value="1"/>
</dbReference>
<dbReference type="SUPFAM" id="SSF55174">
    <property type="entry name" value="Alpha-L RNA-binding motif"/>
    <property type="match status" value="1"/>
</dbReference>
<dbReference type="GO" id="GO:0004831">
    <property type="term" value="F:tyrosine-tRNA ligase activity"/>
    <property type="evidence" value="ECO:0007669"/>
    <property type="project" value="UniProtKB-EC"/>
</dbReference>
<evidence type="ECO:0000256" key="1">
    <source>
        <dbReference type="ARBA" id="ARBA00013160"/>
    </source>
</evidence>
<dbReference type="AlphaFoldDB" id="X1NX17"/>
<dbReference type="GO" id="GO:0003723">
    <property type="term" value="F:RNA binding"/>
    <property type="evidence" value="ECO:0007669"/>
    <property type="project" value="UniProtKB-KW"/>
</dbReference>
<dbReference type="GO" id="GO:0006437">
    <property type="term" value="P:tyrosyl-tRNA aminoacylation"/>
    <property type="evidence" value="ECO:0007669"/>
    <property type="project" value="InterPro"/>
</dbReference>
<dbReference type="SUPFAM" id="SSF52374">
    <property type="entry name" value="Nucleotidylyl transferase"/>
    <property type="match status" value="1"/>
</dbReference>
<dbReference type="InterPro" id="IPR054608">
    <property type="entry name" value="SYY-like_C"/>
</dbReference>